<dbReference type="Pfam" id="PF19700">
    <property type="entry name" value="DUF6198"/>
    <property type="match status" value="1"/>
</dbReference>
<gene>
    <name evidence="2" type="ORF">SAMN02745136_05383</name>
</gene>
<feature type="transmembrane region" description="Helical" evidence="1">
    <location>
        <begin position="15"/>
        <end position="33"/>
    </location>
</feature>
<keyword evidence="1" id="KW-0812">Transmembrane</keyword>
<accession>A0A1M7CCG5</accession>
<dbReference type="AlphaFoldDB" id="A0A1M7CCG5"/>
<keyword evidence="3" id="KW-1185">Reference proteome</keyword>
<dbReference type="EMBL" id="FRAC01000042">
    <property type="protein sequence ID" value="SHL64911.1"/>
    <property type="molecule type" value="Genomic_DNA"/>
</dbReference>
<sequence length="209" mass="23212">MKTQMKFGLKEKKKIFLVIAAVILMGLSLSFLIRLNFGTDPCSAMNLGISRHLHLTFGTWQVLFNLVLFLAVIKYDPSQIGWGTLANMLLVGYSADFFKWLFDLILPADAFTALGIRIAVLIPSLLLFIVSAAVYMAVELGSAPYDAIVFIIASKLKKVPFRLVRIFWDMTACLIGFLLGSTIGIVTVMMAFLLGPVITAVKERINRFL</sequence>
<feature type="transmembrane region" description="Helical" evidence="1">
    <location>
        <begin position="183"/>
        <end position="201"/>
    </location>
</feature>
<dbReference type="PANTHER" id="PTHR40078:SF1">
    <property type="entry name" value="INTEGRAL MEMBRANE PROTEIN"/>
    <property type="match status" value="1"/>
</dbReference>
<feature type="transmembrane region" description="Helical" evidence="1">
    <location>
        <begin position="114"/>
        <end position="138"/>
    </location>
</feature>
<evidence type="ECO:0000313" key="2">
    <source>
        <dbReference type="EMBL" id="SHL64911.1"/>
    </source>
</evidence>
<evidence type="ECO:0000313" key="3">
    <source>
        <dbReference type="Proteomes" id="UP000184386"/>
    </source>
</evidence>
<reference evidence="2 3" key="1">
    <citation type="submission" date="2016-11" db="EMBL/GenBank/DDBJ databases">
        <authorList>
            <person name="Jaros S."/>
            <person name="Januszkiewicz K."/>
            <person name="Wedrychowicz H."/>
        </authorList>
    </citation>
    <scope>NUCLEOTIDE SEQUENCE [LARGE SCALE GENOMIC DNA]</scope>
    <source>
        <strain evidence="2 3">DSM 15929</strain>
    </source>
</reference>
<dbReference type="InterPro" id="IPR038750">
    <property type="entry name" value="YczE/YyaS-like"/>
</dbReference>
<protein>
    <submittedName>
        <fullName evidence="2">Uncharacterized membrane protein YczE</fullName>
    </submittedName>
</protein>
<feature type="transmembrane region" description="Helical" evidence="1">
    <location>
        <begin position="53"/>
        <end position="73"/>
    </location>
</feature>
<proteinExistence type="predicted"/>
<evidence type="ECO:0000256" key="1">
    <source>
        <dbReference type="SAM" id="Phobius"/>
    </source>
</evidence>
<dbReference type="RefSeq" id="WP_242962596.1">
    <property type="nucleotide sequence ID" value="NZ_FRAC01000042.1"/>
</dbReference>
<keyword evidence="1" id="KW-0472">Membrane</keyword>
<name>A0A1M7CCG5_9FIRM</name>
<organism evidence="2 3">
    <name type="scientific">Anaerocolumna jejuensis DSM 15929</name>
    <dbReference type="NCBI Taxonomy" id="1121322"/>
    <lineage>
        <taxon>Bacteria</taxon>
        <taxon>Bacillati</taxon>
        <taxon>Bacillota</taxon>
        <taxon>Clostridia</taxon>
        <taxon>Lachnospirales</taxon>
        <taxon>Lachnospiraceae</taxon>
        <taxon>Anaerocolumna</taxon>
    </lineage>
</organism>
<feature type="transmembrane region" description="Helical" evidence="1">
    <location>
        <begin position="80"/>
        <end position="102"/>
    </location>
</feature>
<dbReference type="PANTHER" id="PTHR40078">
    <property type="entry name" value="INTEGRAL MEMBRANE PROTEIN-RELATED"/>
    <property type="match status" value="1"/>
</dbReference>
<keyword evidence="1" id="KW-1133">Transmembrane helix</keyword>
<dbReference type="Proteomes" id="UP000184386">
    <property type="component" value="Unassembled WGS sequence"/>
</dbReference>